<evidence type="ECO:0000259" key="4">
    <source>
        <dbReference type="Pfam" id="PF01555"/>
    </source>
</evidence>
<proteinExistence type="predicted"/>
<evidence type="ECO:0000256" key="1">
    <source>
        <dbReference type="ARBA" id="ARBA00022603"/>
    </source>
</evidence>
<dbReference type="Gene3D" id="3.40.50.150">
    <property type="entry name" value="Vaccinia Virus protein VP39"/>
    <property type="match status" value="2"/>
</dbReference>
<keyword evidence="6" id="KW-1185">Reference proteome</keyword>
<keyword evidence="3" id="KW-0680">Restriction system</keyword>
<dbReference type="OrthoDB" id="9799038at2"/>
<dbReference type="Proteomes" id="UP000003157">
    <property type="component" value="Unassembled WGS sequence"/>
</dbReference>
<evidence type="ECO:0000256" key="3">
    <source>
        <dbReference type="ARBA" id="ARBA00022747"/>
    </source>
</evidence>
<dbReference type="InterPro" id="IPR002941">
    <property type="entry name" value="DNA_methylase_N4/N6"/>
</dbReference>
<dbReference type="RefSeq" id="WP_008788661.1">
    <property type="nucleotide sequence ID" value="NZ_AKCB01000003.1"/>
</dbReference>
<feature type="domain" description="DNA methylase N-4/N-6" evidence="4">
    <location>
        <begin position="50"/>
        <end position="154"/>
    </location>
</feature>
<accession>E7G9W3</accession>
<evidence type="ECO:0000313" key="5">
    <source>
        <dbReference type="EMBL" id="EFW05177.1"/>
    </source>
</evidence>
<name>E7G9W3_9FIRM</name>
<dbReference type="GeneID" id="78231159"/>
<organism evidence="5 6">
    <name type="scientific">Coprobacillus cateniformis</name>
    <dbReference type="NCBI Taxonomy" id="100884"/>
    <lineage>
        <taxon>Bacteria</taxon>
        <taxon>Bacillati</taxon>
        <taxon>Bacillota</taxon>
        <taxon>Erysipelotrichia</taxon>
        <taxon>Erysipelotrichales</taxon>
        <taxon>Coprobacillaceae</taxon>
        <taxon>Coprobacillus</taxon>
    </lineage>
</organism>
<dbReference type="eggNOG" id="COG0789">
    <property type="taxonomic scope" value="Bacteria"/>
</dbReference>
<dbReference type="EMBL" id="ADKX01000029">
    <property type="protein sequence ID" value="EFW05177.1"/>
    <property type="molecule type" value="Genomic_DNA"/>
</dbReference>
<gene>
    <name evidence="5" type="ORF">HMPREF9488_01553</name>
</gene>
<dbReference type="STRING" id="100884.GCA_000269565_03397"/>
<dbReference type="Pfam" id="PF01555">
    <property type="entry name" value="N6_N4_Mtase"/>
    <property type="match status" value="1"/>
</dbReference>
<sequence>MELVTTKELSVLWGISARRIAVLCEENRIKGALKKGKTWLIPKNVDKPYDERHKRITGTIEDYKKIESRYNVIYPDSPNATYTSLLNYSDDLNKPFQRWYRYKEGYSVELVEQLINEYCCKKKGVILDPFSGSGSTLLAAKEMGYSSVGFEVNPFSFFLAQCKLDTYDKELIDQFKKSYESILENAEKCEIEYKLPKLSISEKVFEKNIERYYMTICYLIDAEKSIDIKVKKLLKLGWLACLEPLSNYRKAGNGLKIKKYARPRILTIEDAKIMLLEQYQNIYIDLLKNKDFENINLINDSCMNMNKYLKNNSVDGIIFSPPYANCFDYTEIYKLELWFGGFVHEYADLKKLRCKSLHSHLNGNLNPEVESRSEFLSILVDKLSEKKLWDKKIPKMLKLYYDDMFNVIDQCYEALNINGFCSIVVGNSAYGGIVFPADLILAQYAESIGFKVDKIEIDRYIITSSQQYEITKDAGKYLRESVICLVKNK</sequence>
<dbReference type="GO" id="GO:0003677">
    <property type="term" value="F:DNA binding"/>
    <property type="evidence" value="ECO:0007669"/>
    <property type="project" value="InterPro"/>
</dbReference>
<dbReference type="SUPFAM" id="SSF53335">
    <property type="entry name" value="S-adenosyl-L-methionine-dependent methyltransferases"/>
    <property type="match status" value="3"/>
</dbReference>
<dbReference type="AlphaFoldDB" id="E7G9W3"/>
<dbReference type="HOGENOM" id="CLU_027633_0_0_9"/>
<dbReference type="GO" id="GO:0009307">
    <property type="term" value="P:DNA restriction-modification system"/>
    <property type="evidence" value="ECO:0007669"/>
    <property type="project" value="UniProtKB-KW"/>
</dbReference>
<keyword evidence="1 5" id="KW-0489">Methyltransferase</keyword>
<comment type="caution">
    <text evidence="5">The sequence shown here is derived from an EMBL/GenBank/DDBJ whole genome shotgun (WGS) entry which is preliminary data.</text>
</comment>
<evidence type="ECO:0000256" key="2">
    <source>
        <dbReference type="ARBA" id="ARBA00022679"/>
    </source>
</evidence>
<reference evidence="5 6" key="1">
    <citation type="submission" date="2010-12" db="EMBL/GenBank/DDBJ databases">
        <title>The Genome Sequence of Coprobacillus sp. strain 29_1.</title>
        <authorList>
            <consortium name="The Broad Institute Genome Sequencing Platform"/>
            <person name="Earl A."/>
            <person name="Ward D."/>
            <person name="Feldgarden M."/>
            <person name="Gevers D."/>
            <person name="Daigneault M."/>
            <person name="Sibley C.D."/>
            <person name="White A."/>
            <person name="Strauss J."/>
            <person name="Allen-Vercoe E."/>
            <person name="Young S.K."/>
            <person name="Zeng Q."/>
            <person name="Gargeya S."/>
            <person name="Fitzgerald M."/>
            <person name="Haas B."/>
            <person name="Abouelleil A."/>
            <person name="Alvarado L."/>
            <person name="Arachchi H.M."/>
            <person name="Berlin A."/>
            <person name="Brown A."/>
            <person name="Chapman S.B."/>
            <person name="Chen Z."/>
            <person name="Dunbar C."/>
            <person name="Freedman E."/>
            <person name="Gearin G."/>
            <person name="Gellesch M."/>
            <person name="Goldberg J."/>
            <person name="Griggs A."/>
            <person name="Gujja S."/>
            <person name="Heilman E."/>
            <person name="Heiman D."/>
            <person name="Howarth C."/>
            <person name="Larson L."/>
            <person name="Lui A."/>
            <person name="MacDonald P.J.P."/>
            <person name="Mehta T."/>
            <person name="Montmayeur A."/>
            <person name="Murphy C."/>
            <person name="Neiman D."/>
            <person name="Pearson M."/>
            <person name="Priest M."/>
            <person name="Roberts A."/>
            <person name="Saif S."/>
            <person name="Shea T."/>
            <person name="Shenoy N."/>
            <person name="Sisk P."/>
            <person name="Stolte C."/>
            <person name="Sykes S."/>
            <person name="White J."/>
            <person name="Yandava C."/>
            <person name="Nusbaum C."/>
            <person name="Birren B."/>
        </authorList>
    </citation>
    <scope>NUCLEOTIDE SEQUENCE [LARGE SCALE GENOMIC DNA]</scope>
    <source>
        <strain evidence="5 6">29_1</strain>
    </source>
</reference>
<keyword evidence="2" id="KW-0808">Transferase</keyword>
<dbReference type="GO" id="GO:0008170">
    <property type="term" value="F:N-methyltransferase activity"/>
    <property type="evidence" value="ECO:0007669"/>
    <property type="project" value="InterPro"/>
</dbReference>
<dbReference type="InterPro" id="IPR029063">
    <property type="entry name" value="SAM-dependent_MTases_sf"/>
</dbReference>
<protein>
    <submittedName>
        <fullName evidence="5">Modification methylase</fullName>
    </submittedName>
</protein>
<evidence type="ECO:0000313" key="6">
    <source>
        <dbReference type="Proteomes" id="UP000003157"/>
    </source>
</evidence>
<dbReference type="eggNOG" id="COG0863">
    <property type="taxonomic scope" value="Bacteria"/>
</dbReference>
<dbReference type="GO" id="GO:0032259">
    <property type="term" value="P:methylation"/>
    <property type="evidence" value="ECO:0007669"/>
    <property type="project" value="UniProtKB-KW"/>
</dbReference>